<dbReference type="OrthoDB" id="9807387at2"/>
<proteinExistence type="predicted"/>
<dbReference type="AlphaFoldDB" id="U2FUH4"/>
<evidence type="ECO:0000259" key="2">
    <source>
        <dbReference type="Pfam" id="PF00857"/>
    </source>
</evidence>
<keyword evidence="4" id="KW-1185">Reference proteome</keyword>
<organism evidence="3 4">
    <name type="scientific">Salinisphaera shabanensis E1L3A</name>
    <dbReference type="NCBI Taxonomy" id="1033802"/>
    <lineage>
        <taxon>Bacteria</taxon>
        <taxon>Pseudomonadati</taxon>
        <taxon>Pseudomonadota</taxon>
        <taxon>Gammaproteobacteria</taxon>
        <taxon>Salinisphaerales</taxon>
        <taxon>Salinisphaeraceae</taxon>
        <taxon>Salinisphaera</taxon>
    </lineage>
</organism>
<dbReference type="SUPFAM" id="SSF52499">
    <property type="entry name" value="Isochorismatase-like hydrolases"/>
    <property type="match status" value="1"/>
</dbReference>
<feature type="domain" description="Isochorismatase-like" evidence="2">
    <location>
        <begin position="52"/>
        <end position="250"/>
    </location>
</feature>
<dbReference type="InterPro" id="IPR036380">
    <property type="entry name" value="Isochorismatase-like_sf"/>
</dbReference>
<evidence type="ECO:0000313" key="4">
    <source>
        <dbReference type="Proteomes" id="UP000006242"/>
    </source>
</evidence>
<dbReference type="InterPro" id="IPR050272">
    <property type="entry name" value="Isochorismatase-like_hydrls"/>
</dbReference>
<dbReference type="eggNOG" id="COG1335">
    <property type="taxonomic scope" value="Bacteria"/>
</dbReference>
<dbReference type="CDD" id="cd00431">
    <property type="entry name" value="cysteine_hydrolases"/>
    <property type="match status" value="1"/>
</dbReference>
<sequence>MADSHTTKEHRHAIPAWPSDADGVSLVREALAPRARRLTAAPEPVTIDAARTALIVVDMQNDFCHDDGWFASRGVDLTAIQAVVPQVRRTIDAAHAHGMPVVFLNWGVRADALDMSPGQLAFGQMFGRATGYAEPYRAGGEPALVTGTWGAATIDALAPTDNDIVVHKNRFSGFWHNELDAVLRRLDITTLCFTGVNTDRCVLASLMDATFAGYDVALVDDATATPSPADVREAACTIVRQIYGFTTTVDAFVDAR</sequence>
<dbReference type="EC" id="3.3.2.1" evidence="3"/>
<dbReference type="Gene3D" id="3.40.50.850">
    <property type="entry name" value="Isochorismatase-like"/>
    <property type="match status" value="1"/>
</dbReference>
<comment type="caution">
    <text evidence="3">The sequence shown here is derived from an EMBL/GenBank/DDBJ whole genome shotgun (WGS) entry which is preliminary data.</text>
</comment>
<evidence type="ECO:0000313" key="3">
    <source>
        <dbReference type="EMBL" id="ERJ19589.1"/>
    </source>
</evidence>
<name>U2FUH4_9GAMM</name>
<dbReference type="Pfam" id="PF00857">
    <property type="entry name" value="Isochorismatase"/>
    <property type="match status" value="1"/>
</dbReference>
<reference evidence="3 4" key="1">
    <citation type="journal article" date="2011" name="J. Bacteriol.">
        <title>Genome sequence of Salinisphaera shabanensis, a gammaproteobacterium from the harsh, variable environment of the brine-seawater interface of the Shaban Deep in the Red Sea.</title>
        <authorList>
            <person name="Antunes A."/>
            <person name="Alam I."/>
            <person name="Bajic V.B."/>
            <person name="Stingl U."/>
        </authorList>
    </citation>
    <scope>NUCLEOTIDE SEQUENCE [LARGE SCALE GENOMIC DNA]</scope>
    <source>
        <strain evidence="3 4">E1L3A</strain>
    </source>
</reference>
<dbReference type="GO" id="GO:0008908">
    <property type="term" value="F:isochorismatase activity"/>
    <property type="evidence" value="ECO:0007669"/>
    <property type="project" value="UniProtKB-EC"/>
</dbReference>
<evidence type="ECO:0000256" key="1">
    <source>
        <dbReference type="ARBA" id="ARBA00022801"/>
    </source>
</evidence>
<dbReference type="Proteomes" id="UP000006242">
    <property type="component" value="Unassembled WGS sequence"/>
</dbReference>
<dbReference type="EMBL" id="AFNV02000008">
    <property type="protein sequence ID" value="ERJ19589.1"/>
    <property type="molecule type" value="Genomic_DNA"/>
</dbReference>
<accession>U2FUH4</accession>
<protein>
    <submittedName>
        <fullName evidence="3">Isochorismatase protein</fullName>
        <ecNumber evidence="3">3.3.2.1</ecNumber>
    </submittedName>
</protein>
<dbReference type="STRING" id="1033802.SSPSH_001358"/>
<keyword evidence="1 3" id="KW-0378">Hydrolase</keyword>
<dbReference type="InterPro" id="IPR000868">
    <property type="entry name" value="Isochorismatase-like_dom"/>
</dbReference>
<gene>
    <name evidence="3" type="ORF">SSPSH_001358</name>
</gene>
<dbReference type="PANTHER" id="PTHR43540">
    <property type="entry name" value="PEROXYUREIDOACRYLATE/UREIDOACRYLATE AMIDOHYDROLASE-RELATED"/>
    <property type="match status" value="1"/>
</dbReference>
<reference evidence="3 4" key="2">
    <citation type="journal article" date="2013" name="PLoS ONE">
        <title>INDIGO - INtegrated Data Warehouse of MIcrobial GenOmes with Examples from the Red Sea Extremophiles.</title>
        <authorList>
            <person name="Alam I."/>
            <person name="Antunes A."/>
            <person name="Kamau A.A."/>
            <person name="Ba Alawi W."/>
            <person name="Kalkatawi M."/>
            <person name="Stingl U."/>
            <person name="Bajic V.B."/>
        </authorList>
    </citation>
    <scope>NUCLEOTIDE SEQUENCE [LARGE SCALE GENOMIC DNA]</scope>
    <source>
        <strain evidence="3 4">E1L3A</strain>
    </source>
</reference>
<dbReference type="RefSeq" id="WP_006912855.1">
    <property type="nucleotide sequence ID" value="NZ_AFNV02000008.1"/>
</dbReference>